<dbReference type="InterPro" id="IPR056423">
    <property type="entry name" value="BACK_BPM_SPOP"/>
</dbReference>
<accession>A0A9R1AX32</accession>
<dbReference type="PANTHER" id="PTHR26379">
    <property type="entry name" value="BTB/POZ AND MATH DOMAIN-CONTAINING PROTEIN 1"/>
    <property type="match status" value="1"/>
</dbReference>
<dbReference type="SUPFAM" id="SSF54695">
    <property type="entry name" value="POZ domain"/>
    <property type="match status" value="1"/>
</dbReference>
<sequence>MSPDEGEVRASYSFCLQDPESPSTGEKNKRSVGPRKLLSSEIGGWGYARFVSKADLAASGCLKDDCLVIKCTVEVSEFIDNYARLNEGQIIVPPSNLGTHLGYLLESGLKADLTVKIGSSTSLRGPRRKAKSFKVHACLLGARSPVFRAQLGGSMKESKQSSICIKDMDAKVFEALIHYMYTDCLPDFMEETTKEATSMAQHLLVVADRYAVERLKLMCASKLSNAIDADSVCFTLDLAQQYNCQQLKDCCLKYMAKDRHRLRDIKKTKGFEQLQKNHPLIVCDILDEVIGKM</sequence>
<comment type="similarity">
    <text evidence="2">Belongs to the Tdpoz family.</text>
</comment>
<dbReference type="OMA" id="PLIVCDI"/>
<evidence type="ECO:0000259" key="4">
    <source>
        <dbReference type="PROSITE" id="PS50097"/>
    </source>
</evidence>
<dbReference type="PROSITE" id="PS50097">
    <property type="entry name" value="BTB"/>
    <property type="match status" value="1"/>
</dbReference>
<feature type="domain" description="MATH" evidence="5">
    <location>
        <begin position="1"/>
        <end position="73"/>
    </location>
</feature>
<dbReference type="Proteomes" id="UP000324705">
    <property type="component" value="Chromosome 6A"/>
</dbReference>
<keyword evidence="7" id="KW-1185">Reference proteome</keyword>
<evidence type="ECO:0000256" key="3">
    <source>
        <dbReference type="SAM" id="MobiDB-lite"/>
    </source>
</evidence>
<dbReference type="Pfam" id="PF22486">
    <property type="entry name" value="MATH_2"/>
    <property type="match status" value="1"/>
</dbReference>
<dbReference type="Pfam" id="PF24570">
    <property type="entry name" value="BACK_BPM_SPOP"/>
    <property type="match status" value="1"/>
</dbReference>
<dbReference type="InterPro" id="IPR000210">
    <property type="entry name" value="BTB/POZ_dom"/>
</dbReference>
<name>A0A9R1AX32_TRITD</name>
<dbReference type="Gene3D" id="3.30.710.10">
    <property type="entry name" value="Potassium Channel Kv1.1, Chain A"/>
    <property type="match status" value="1"/>
</dbReference>
<dbReference type="InterPro" id="IPR011333">
    <property type="entry name" value="SKP1/BTB/POZ_sf"/>
</dbReference>
<evidence type="ECO:0000256" key="2">
    <source>
        <dbReference type="ARBA" id="ARBA00010846"/>
    </source>
</evidence>
<dbReference type="PROSITE" id="PS50144">
    <property type="entry name" value="MATH"/>
    <property type="match status" value="1"/>
</dbReference>
<organism evidence="6 7">
    <name type="scientific">Triticum turgidum subsp. durum</name>
    <name type="common">Durum wheat</name>
    <name type="synonym">Triticum durum</name>
    <dbReference type="NCBI Taxonomy" id="4567"/>
    <lineage>
        <taxon>Eukaryota</taxon>
        <taxon>Viridiplantae</taxon>
        <taxon>Streptophyta</taxon>
        <taxon>Embryophyta</taxon>
        <taxon>Tracheophyta</taxon>
        <taxon>Spermatophyta</taxon>
        <taxon>Magnoliopsida</taxon>
        <taxon>Liliopsida</taxon>
        <taxon>Poales</taxon>
        <taxon>Poaceae</taxon>
        <taxon>BOP clade</taxon>
        <taxon>Pooideae</taxon>
        <taxon>Triticodae</taxon>
        <taxon>Triticeae</taxon>
        <taxon>Triticinae</taxon>
        <taxon>Triticum</taxon>
    </lineage>
</organism>
<dbReference type="EMBL" id="LT934121">
    <property type="protein sequence ID" value="VAI43392.1"/>
    <property type="molecule type" value="Genomic_DNA"/>
</dbReference>
<proteinExistence type="inferred from homology"/>
<comment type="pathway">
    <text evidence="1">Protein modification; protein ubiquitination.</text>
</comment>
<dbReference type="PANTHER" id="PTHR26379:SF524">
    <property type="entry name" value="MATH DOMAIN-CONTAINING PROTEIN"/>
    <property type="match status" value="1"/>
</dbReference>
<dbReference type="InterPro" id="IPR008974">
    <property type="entry name" value="TRAF-like"/>
</dbReference>
<dbReference type="AlphaFoldDB" id="A0A9R1AX32"/>
<protein>
    <recommendedName>
        <fullName evidence="8">BTB domain-containing protein</fullName>
    </recommendedName>
</protein>
<evidence type="ECO:0008006" key="8">
    <source>
        <dbReference type="Google" id="ProtNLM"/>
    </source>
</evidence>
<dbReference type="Gene3D" id="1.25.40.420">
    <property type="match status" value="1"/>
</dbReference>
<gene>
    <name evidence="6" type="ORF">TRITD_6Av1G030940</name>
</gene>
<evidence type="ECO:0000259" key="5">
    <source>
        <dbReference type="PROSITE" id="PS50144"/>
    </source>
</evidence>
<feature type="region of interest" description="Disordered" evidence="3">
    <location>
        <begin position="1"/>
        <end position="33"/>
    </location>
</feature>
<dbReference type="InterPro" id="IPR002083">
    <property type="entry name" value="MATH/TRAF_dom"/>
</dbReference>
<evidence type="ECO:0000256" key="1">
    <source>
        <dbReference type="ARBA" id="ARBA00004906"/>
    </source>
</evidence>
<dbReference type="InterPro" id="IPR045005">
    <property type="entry name" value="BPM1-6"/>
</dbReference>
<evidence type="ECO:0000313" key="6">
    <source>
        <dbReference type="EMBL" id="VAI43392.1"/>
    </source>
</evidence>
<dbReference type="SUPFAM" id="SSF49599">
    <property type="entry name" value="TRAF domain-like"/>
    <property type="match status" value="1"/>
</dbReference>
<dbReference type="CDD" id="cd00121">
    <property type="entry name" value="MATH"/>
    <property type="match status" value="1"/>
</dbReference>
<dbReference type="SMART" id="SM00225">
    <property type="entry name" value="BTB"/>
    <property type="match status" value="1"/>
</dbReference>
<dbReference type="GO" id="GO:0016567">
    <property type="term" value="P:protein ubiquitination"/>
    <property type="evidence" value="ECO:0007669"/>
    <property type="project" value="InterPro"/>
</dbReference>
<evidence type="ECO:0000313" key="7">
    <source>
        <dbReference type="Proteomes" id="UP000324705"/>
    </source>
</evidence>
<dbReference type="Pfam" id="PF00651">
    <property type="entry name" value="BTB"/>
    <property type="match status" value="1"/>
</dbReference>
<dbReference type="Gramene" id="TRITD6Av1G030940.1">
    <property type="protein sequence ID" value="TRITD6Av1G030940.1"/>
    <property type="gene ID" value="TRITD6Av1G030940"/>
</dbReference>
<feature type="domain" description="BTB" evidence="4">
    <location>
        <begin position="111"/>
        <end position="183"/>
    </location>
</feature>
<reference evidence="6 7" key="1">
    <citation type="submission" date="2017-09" db="EMBL/GenBank/DDBJ databases">
        <authorList>
            <consortium name="International Durum Wheat Genome Sequencing Consortium (IDWGSC)"/>
            <person name="Milanesi L."/>
        </authorList>
    </citation>
    <scope>NUCLEOTIDE SEQUENCE [LARGE SCALE GENOMIC DNA]</scope>
    <source>
        <strain evidence="7">cv. Svevo</strain>
    </source>
</reference>
<dbReference type="Gene3D" id="2.60.210.10">
    <property type="entry name" value="Apoptosis, Tumor Necrosis Factor Receptor Associated Protein 2, Chain A"/>
    <property type="match status" value="1"/>
</dbReference>